<dbReference type="EMBL" id="JAIWYP010000014">
    <property type="protein sequence ID" value="KAH3706609.1"/>
    <property type="molecule type" value="Genomic_DNA"/>
</dbReference>
<keyword evidence="3" id="KW-1185">Reference proteome</keyword>
<comment type="caution">
    <text evidence="2">The sequence shown here is derived from an EMBL/GenBank/DDBJ whole genome shotgun (WGS) entry which is preliminary data.</text>
</comment>
<evidence type="ECO:0000313" key="2">
    <source>
        <dbReference type="EMBL" id="KAH3706609.1"/>
    </source>
</evidence>
<sequence>MQYCSVNWSLLLCFEYVASRTCPLSAQPQGILKLLHIQACGPKDVTEYDGRSLSVYSQNSALLWVEGHSPKLLPVPQTTEVRLKQLTLKLR</sequence>
<feature type="signal peptide" evidence="1">
    <location>
        <begin position="1"/>
        <end position="19"/>
    </location>
</feature>
<proteinExistence type="predicted"/>
<evidence type="ECO:0000313" key="3">
    <source>
        <dbReference type="Proteomes" id="UP000828390"/>
    </source>
</evidence>
<protein>
    <submittedName>
        <fullName evidence="2">Uncharacterized protein</fullName>
    </submittedName>
</protein>
<reference evidence="2" key="2">
    <citation type="submission" date="2020-11" db="EMBL/GenBank/DDBJ databases">
        <authorList>
            <person name="McCartney M.A."/>
            <person name="Auch B."/>
            <person name="Kono T."/>
            <person name="Mallez S."/>
            <person name="Becker A."/>
            <person name="Gohl D.M."/>
            <person name="Silverstein K.A.T."/>
            <person name="Koren S."/>
            <person name="Bechman K.B."/>
            <person name="Herman A."/>
            <person name="Abrahante J.E."/>
            <person name="Garbe J."/>
        </authorList>
    </citation>
    <scope>NUCLEOTIDE SEQUENCE</scope>
    <source>
        <strain evidence="2">Duluth1</strain>
        <tissue evidence="2">Whole animal</tissue>
    </source>
</reference>
<name>A0A9D4BSH7_DREPO</name>
<evidence type="ECO:0000256" key="1">
    <source>
        <dbReference type="SAM" id="SignalP"/>
    </source>
</evidence>
<keyword evidence="1" id="KW-0732">Signal</keyword>
<dbReference type="AlphaFoldDB" id="A0A9D4BSH7"/>
<reference evidence="2" key="1">
    <citation type="journal article" date="2019" name="bioRxiv">
        <title>The Genome of the Zebra Mussel, Dreissena polymorpha: A Resource for Invasive Species Research.</title>
        <authorList>
            <person name="McCartney M.A."/>
            <person name="Auch B."/>
            <person name="Kono T."/>
            <person name="Mallez S."/>
            <person name="Zhang Y."/>
            <person name="Obille A."/>
            <person name="Becker A."/>
            <person name="Abrahante J.E."/>
            <person name="Garbe J."/>
            <person name="Badalamenti J.P."/>
            <person name="Herman A."/>
            <person name="Mangelson H."/>
            <person name="Liachko I."/>
            <person name="Sullivan S."/>
            <person name="Sone E.D."/>
            <person name="Koren S."/>
            <person name="Silverstein K.A.T."/>
            <person name="Beckman K.B."/>
            <person name="Gohl D.M."/>
        </authorList>
    </citation>
    <scope>NUCLEOTIDE SEQUENCE</scope>
    <source>
        <strain evidence="2">Duluth1</strain>
        <tissue evidence="2">Whole animal</tissue>
    </source>
</reference>
<dbReference type="Proteomes" id="UP000828390">
    <property type="component" value="Unassembled WGS sequence"/>
</dbReference>
<gene>
    <name evidence="2" type="ORF">DPMN_065997</name>
</gene>
<organism evidence="2 3">
    <name type="scientific">Dreissena polymorpha</name>
    <name type="common">Zebra mussel</name>
    <name type="synonym">Mytilus polymorpha</name>
    <dbReference type="NCBI Taxonomy" id="45954"/>
    <lineage>
        <taxon>Eukaryota</taxon>
        <taxon>Metazoa</taxon>
        <taxon>Spiralia</taxon>
        <taxon>Lophotrochozoa</taxon>
        <taxon>Mollusca</taxon>
        <taxon>Bivalvia</taxon>
        <taxon>Autobranchia</taxon>
        <taxon>Heteroconchia</taxon>
        <taxon>Euheterodonta</taxon>
        <taxon>Imparidentia</taxon>
        <taxon>Neoheterodontei</taxon>
        <taxon>Myida</taxon>
        <taxon>Dreissenoidea</taxon>
        <taxon>Dreissenidae</taxon>
        <taxon>Dreissena</taxon>
    </lineage>
</organism>
<accession>A0A9D4BSH7</accession>
<feature type="chain" id="PRO_5038778929" evidence="1">
    <location>
        <begin position="20"/>
        <end position="91"/>
    </location>
</feature>